<feature type="chain" id="PRO_5045509768" evidence="2">
    <location>
        <begin position="26"/>
        <end position="82"/>
    </location>
</feature>
<evidence type="ECO:0000313" key="3">
    <source>
        <dbReference type="EMBL" id="BDG03948.1"/>
    </source>
</evidence>
<keyword evidence="1" id="KW-0472">Membrane</keyword>
<accession>A0ABM7WWU9</accession>
<evidence type="ECO:0000256" key="2">
    <source>
        <dbReference type="SAM" id="SignalP"/>
    </source>
</evidence>
<dbReference type="RefSeq" id="WP_248352323.1">
    <property type="nucleotide sequence ID" value="NZ_AP025591.1"/>
</dbReference>
<evidence type="ECO:0000313" key="4">
    <source>
        <dbReference type="Proteomes" id="UP001162891"/>
    </source>
</evidence>
<dbReference type="EMBL" id="AP025591">
    <property type="protein sequence ID" value="BDG03948.1"/>
    <property type="molecule type" value="Genomic_DNA"/>
</dbReference>
<proteinExistence type="predicted"/>
<keyword evidence="1" id="KW-1133">Transmembrane helix</keyword>
<keyword evidence="4" id="KW-1185">Reference proteome</keyword>
<feature type="signal peptide" evidence="2">
    <location>
        <begin position="1"/>
        <end position="25"/>
    </location>
</feature>
<name>A0ABM7WWU9_9BACT</name>
<reference evidence="4" key="1">
    <citation type="journal article" date="2022" name="Int. J. Syst. Evol. Microbiol.">
        <title>Anaeromyxobacter oryzae sp. nov., Anaeromyxobacter diazotrophicus sp. nov. and Anaeromyxobacter paludicola sp. nov., isolated from paddy soils.</title>
        <authorList>
            <person name="Itoh H."/>
            <person name="Xu Z."/>
            <person name="Mise K."/>
            <person name="Masuda Y."/>
            <person name="Ushijima N."/>
            <person name="Hayakawa C."/>
            <person name="Shiratori Y."/>
            <person name="Senoo K."/>
        </authorList>
    </citation>
    <scope>NUCLEOTIDE SEQUENCE [LARGE SCALE GENOMIC DNA]</scope>
    <source>
        <strain evidence="4">Red232</strain>
    </source>
</reference>
<organism evidence="3 4">
    <name type="scientific">Anaeromyxobacter oryzae</name>
    <dbReference type="NCBI Taxonomy" id="2918170"/>
    <lineage>
        <taxon>Bacteria</taxon>
        <taxon>Pseudomonadati</taxon>
        <taxon>Myxococcota</taxon>
        <taxon>Myxococcia</taxon>
        <taxon>Myxococcales</taxon>
        <taxon>Cystobacterineae</taxon>
        <taxon>Anaeromyxobacteraceae</taxon>
        <taxon>Anaeromyxobacter</taxon>
    </lineage>
</organism>
<gene>
    <name evidence="3" type="ORF">AMOR_29440</name>
</gene>
<feature type="transmembrane region" description="Helical" evidence="1">
    <location>
        <begin position="39"/>
        <end position="63"/>
    </location>
</feature>
<evidence type="ECO:0000256" key="1">
    <source>
        <dbReference type="SAM" id="Phobius"/>
    </source>
</evidence>
<keyword evidence="2" id="KW-0732">Signal</keyword>
<dbReference type="Proteomes" id="UP001162891">
    <property type="component" value="Chromosome"/>
</dbReference>
<keyword evidence="1" id="KW-0812">Transmembrane</keyword>
<protein>
    <submittedName>
        <fullName evidence="3">Uncharacterized protein</fullName>
    </submittedName>
</protein>
<sequence length="82" mass="8511">MTPLARTAGLALAVTALVLAFAAAAQTSAYDPTPGTTGILPWVFALFVGVAIVGIFLFVLWIVRGPAPRSPDRPPGAARHRT</sequence>